<protein>
    <submittedName>
        <fullName evidence="4">Choline/ethanolamine kinase</fullName>
    </submittedName>
</protein>
<dbReference type="SUPFAM" id="SSF56112">
    <property type="entry name" value="Protein kinase-like (PK-like)"/>
    <property type="match status" value="2"/>
</dbReference>
<organism evidence="4 5">
    <name type="scientific">Operophtera brumata</name>
    <name type="common">Winter moth</name>
    <name type="synonym">Phalaena brumata</name>
    <dbReference type="NCBI Taxonomy" id="104452"/>
    <lineage>
        <taxon>Eukaryota</taxon>
        <taxon>Metazoa</taxon>
        <taxon>Ecdysozoa</taxon>
        <taxon>Arthropoda</taxon>
        <taxon>Hexapoda</taxon>
        <taxon>Insecta</taxon>
        <taxon>Pterygota</taxon>
        <taxon>Neoptera</taxon>
        <taxon>Endopterygota</taxon>
        <taxon>Lepidoptera</taxon>
        <taxon>Glossata</taxon>
        <taxon>Ditrysia</taxon>
        <taxon>Geometroidea</taxon>
        <taxon>Geometridae</taxon>
        <taxon>Larentiinae</taxon>
        <taxon>Operophtera</taxon>
    </lineage>
</organism>
<keyword evidence="1" id="KW-0444">Lipid biosynthesis</keyword>
<dbReference type="Pfam" id="PF01633">
    <property type="entry name" value="Choline_kinase"/>
    <property type="match status" value="2"/>
</dbReference>
<dbReference type="STRING" id="104452.A0A0L7KPP2"/>
<dbReference type="GO" id="GO:0004305">
    <property type="term" value="F:ethanolamine kinase activity"/>
    <property type="evidence" value="ECO:0007669"/>
    <property type="project" value="TreeGrafter"/>
</dbReference>
<dbReference type="Proteomes" id="UP000037510">
    <property type="component" value="Unassembled WGS sequence"/>
</dbReference>
<dbReference type="GO" id="GO:0005737">
    <property type="term" value="C:cytoplasm"/>
    <property type="evidence" value="ECO:0007669"/>
    <property type="project" value="TreeGrafter"/>
</dbReference>
<dbReference type="AlphaFoldDB" id="A0A0L7KPP2"/>
<reference evidence="4 5" key="1">
    <citation type="journal article" date="2015" name="Genome Biol. Evol.">
        <title>The genome of winter moth (Operophtera brumata) provides a genomic perspective on sexual dimorphism and phenology.</title>
        <authorList>
            <person name="Derks M.F."/>
            <person name="Smit S."/>
            <person name="Salis L."/>
            <person name="Schijlen E."/>
            <person name="Bossers A."/>
            <person name="Mateman C."/>
            <person name="Pijl A.S."/>
            <person name="de Ridder D."/>
            <person name="Groenen M.A."/>
            <person name="Visser M.E."/>
            <person name="Megens H.J."/>
        </authorList>
    </citation>
    <scope>NUCLEOTIDE SEQUENCE [LARGE SCALE GENOMIC DNA]</scope>
    <source>
        <strain evidence="4">WM2013NL</strain>
        <tissue evidence="4">Head and thorax</tissue>
    </source>
</reference>
<evidence type="ECO:0000313" key="5">
    <source>
        <dbReference type="Proteomes" id="UP000037510"/>
    </source>
</evidence>
<dbReference type="EMBL" id="JTDY01007387">
    <property type="protein sequence ID" value="KOB65247.1"/>
    <property type="molecule type" value="Genomic_DNA"/>
</dbReference>
<keyword evidence="5" id="KW-1185">Reference proteome</keyword>
<keyword evidence="4" id="KW-0808">Transferase</keyword>
<keyword evidence="1" id="KW-0594">Phospholipid biosynthesis</keyword>
<dbReference type="PANTHER" id="PTHR22603">
    <property type="entry name" value="CHOLINE/ETHANOALAMINE KINASE"/>
    <property type="match status" value="1"/>
</dbReference>
<dbReference type="Gene3D" id="3.90.1200.10">
    <property type="match status" value="3"/>
</dbReference>
<proteinExistence type="inferred from homology"/>
<accession>A0A0L7KPP2</accession>
<evidence type="ECO:0000256" key="1">
    <source>
        <dbReference type="ARBA" id="ARBA00023209"/>
    </source>
</evidence>
<dbReference type="GO" id="GO:0006646">
    <property type="term" value="P:phosphatidylethanolamine biosynthetic process"/>
    <property type="evidence" value="ECO:0007669"/>
    <property type="project" value="TreeGrafter"/>
</dbReference>
<comment type="caution">
    <text evidence="4">The sequence shown here is derived from an EMBL/GenBank/DDBJ whole genome shotgun (WGS) entry which is preliminary data.</text>
</comment>
<evidence type="ECO:0000313" key="4">
    <source>
        <dbReference type="EMBL" id="KOB65247.1"/>
    </source>
</evidence>
<keyword evidence="1" id="KW-0443">Lipid metabolism</keyword>
<gene>
    <name evidence="4" type="ORF">OBRU01_23015</name>
</gene>
<keyword evidence="4" id="KW-0418">Kinase</keyword>
<dbReference type="InterPro" id="IPR011009">
    <property type="entry name" value="Kinase-like_dom_sf"/>
</dbReference>
<sequence>MKIAEKMAAIHSMDVPLSKEPTWLWKTMGKWTRTVREERLSENIHGKKEPTWLWKTMGKWTRTVREERLSENIHGKNEVEQNIINRLKSVDFEKEVEWLKKFIVTVESPVAFCHNDMQEEWLKKFIATVESPVAFCHNDMQEDFEYCSYNYRGFDIANHFQEWAFDYTNPEHPFYFERYDDCPTLEQK</sequence>
<evidence type="ECO:0000256" key="3">
    <source>
        <dbReference type="ARBA" id="ARBA00038211"/>
    </source>
</evidence>
<feature type="non-terminal residue" evidence="4">
    <location>
        <position position="188"/>
    </location>
</feature>
<comment type="similarity">
    <text evidence="3">Belongs to the choline/ethanolamine kinase family.</text>
</comment>
<dbReference type="PANTHER" id="PTHR22603:SF93">
    <property type="entry name" value="RE24176P"/>
    <property type="match status" value="1"/>
</dbReference>
<dbReference type="GO" id="GO:0004103">
    <property type="term" value="F:choline kinase activity"/>
    <property type="evidence" value="ECO:0007669"/>
    <property type="project" value="TreeGrafter"/>
</dbReference>
<name>A0A0L7KPP2_OPEBR</name>
<keyword evidence="2" id="KW-1208">Phospholipid metabolism</keyword>
<evidence type="ECO:0000256" key="2">
    <source>
        <dbReference type="ARBA" id="ARBA00023264"/>
    </source>
</evidence>